<proteinExistence type="predicted"/>
<organism evidence="1 2">
    <name type="scientific">Bacillus cereus</name>
    <dbReference type="NCBI Taxonomy" id="1396"/>
    <lineage>
        <taxon>Bacteria</taxon>
        <taxon>Bacillati</taxon>
        <taxon>Bacillota</taxon>
        <taxon>Bacilli</taxon>
        <taxon>Bacillales</taxon>
        <taxon>Bacillaceae</taxon>
        <taxon>Bacillus</taxon>
        <taxon>Bacillus cereus group</taxon>
    </lineage>
</organism>
<evidence type="ECO:0000313" key="2">
    <source>
        <dbReference type="Proteomes" id="UP000226357"/>
    </source>
</evidence>
<sequence length="39" mass="4418">MLLQTANNAEAIITNCIYLLHFIVYSIDSTKKDVILTSF</sequence>
<reference evidence="1 2" key="1">
    <citation type="submission" date="2017-09" db="EMBL/GenBank/DDBJ databases">
        <title>Large-scale bioinformatics analysis of Bacillus genomes uncovers conserved roles of natural products in bacterial physiology.</title>
        <authorList>
            <consortium name="Agbiome Team Llc"/>
            <person name="Bleich R.M."/>
            <person name="Grubbs K.J."/>
            <person name="Santa Maria K.C."/>
            <person name="Allen S.E."/>
            <person name="Farag S."/>
            <person name="Shank E.A."/>
            <person name="Bowers A."/>
        </authorList>
    </citation>
    <scope>NUCLEOTIDE SEQUENCE [LARGE SCALE GENOMIC DNA]</scope>
    <source>
        <strain evidence="1 2">AFS067272</strain>
    </source>
</reference>
<dbReference type="AlphaFoldDB" id="A0AA44Q9R0"/>
<dbReference type="EMBL" id="NVBO01000127">
    <property type="protein sequence ID" value="PFR99540.1"/>
    <property type="molecule type" value="Genomic_DNA"/>
</dbReference>
<dbReference type="Proteomes" id="UP000226357">
    <property type="component" value="Unassembled WGS sequence"/>
</dbReference>
<accession>A0AA44Q9R0</accession>
<gene>
    <name evidence="1" type="ORF">COK38_15590</name>
</gene>
<evidence type="ECO:0000313" key="1">
    <source>
        <dbReference type="EMBL" id="PFR99540.1"/>
    </source>
</evidence>
<protein>
    <submittedName>
        <fullName evidence="1">Uncharacterized protein</fullName>
    </submittedName>
</protein>
<comment type="caution">
    <text evidence="1">The sequence shown here is derived from an EMBL/GenBank/DDBJ whole genome shotgun (WGS) entry which is preliminary data.</text>
</comment>
<name>A0AA44Q9R0_BACCE</name>